<comment type="caution">
    <text evidence="2">The sequence shown here is derived from an EMBL/GenBank/DDBJ whole genome shotgun (WGS) entry which is preliminary data.</text>
</comment>
<accession>A0AB34FDQ3</accession>
<dbReference type="AlphaFoldDB" id="A0AB34FDQ3"/>
<evidence type="ECO:0000256" key="1">
    <source>
        <dbReference type="SAM" id="MobiDB-lite"/>
    </source>
</evidence>
<gene>
    <name evidence="2" type="ORF">O9K51_10558</name>
</gene>
<evidence type="ECO:0000313" key="2">
    <source>
        <dbReference type="EMBL" id="KAJ6436791.1"/>
    </source>
</evidence>
<feature type="compositionally biased region" description="Polar residues" evidence="1">
    <location>
        <begin position="66"/>
        <end position="85"/>
    </location>
</feature>
<protein>
    <submittedName>
        <fullName evidence="2">Uncharacterized protein</fullName>
    </submittedName>
</protein>
<dbReference type="EMBL" id="JAQHRD010000016">
    <property type="protein sequence ID" value="KAJ6436791.1"/>
    <property type="molecule type" value="Genomic_DNA"/>
</dbReference>
<keyword evidence="3" id="KW-1185">Reference proteome</keyword>
<organism evidence="2 3">
    <name type="scientific">Purpureocillium lavendulum</name>
    <dbReference type="NCBI Taxonomy" id="1247861"/>
    <lineage>
        <taxon>Eukaryota</taxon>
        <taxon>Fungi</taxon>
        <taxon>Dikarya</taxon>
        <taxon>Ascomycota</taxon>
        <taxon>Pezizomycotina</taxon>
        <taxon>Sordariomycetes</taxon>
        <taxon>Hypocreomycetidae</taxon>
        <taxon>Hypocreales</taxon>
        <taxon>Ophiocordycipitaceae</taxon>
        <taxon>Purpureocillium</taxon>
    </lineage>
</organism>
<name>A0AB34FDQ3_9HYPO</name>
<feature type="compositionally biased region" description="Basic and acidic residues" evidence="1">
    <location>
        <begin position="49"/>
        <end position="63"/>
    </location>
</feature>
<dbReference type="Proteomes" id="UP001163105">
    <property type="component" value="Unassembled WGS sequence"/>
</dbReference>
<proteinExistence type="predicted"/>
<feature type="region of interest" description="Disordered" evidence="1">
    <location>
        <begin position="49"/>
        <end position="87"/>
    </location>
</feature>
<sequence>MNAYQHICKRQSSKVDEFKLHMRISFFEVLHVDVLIQKFSDIEATDICDYDKGTTSGRRDDAVPSKSASSGRFNKGRANSKSTQVPCHKPPYVDEGVILMLIVYGNLRRSPGTLA</sequence>
<evidence type="ECO:0000313" key="3">
    <source>
        <dbReference type="Proteomes" id="UP001163105"/>
    </source>
</evidence>
<reference evidence="2" key="1">
    <citation type="submission" date="2023-01" db="EMBL/GenBank/DDBJ databases">
        <title>The growth and conidiation of Purpureocillium lavendulum are regulated by nitrogen source and histone H3K14 acetylation.</title>
        <authorList>
            <person name="Tang P."/>
            <person name="Han J."/>
            <person name="Zhang C."/>
            <person name="Tang P."/>
            <person name="Qi F."/>
            <person name="Zhang K."/>
            <person name="Liang L."/>
        </authorList>
    </citation>
    <scope>NUCLEOTIDE SEQUENCE</scope>
    <source>
        <strain evidence="2">YMF1.00683</strain>
    </source>
</reference>